<dbReference type="Gene3D" id="3.30.1300.90">
    <property type="entry name" value="PilM protein, N-terminal domain"/>
    <property type="match status" value="1"/>
</dbReference>
<dbReference type="Pfam" id="PF07419">
    <property type="entry name" value="PilM"/>
    <property type="match status" value="1"/>
</dbReference>
<dbReference type="Gene3D" id="6.20.120.30">
    <property type="entry name" value="PilM protein, C-terminal domain"/>
    <property type="match status" value="1"/>
</dbReference>
<evidence type="ECO:0008006" key="5">
    <source>
        <dbReference type="Google" id="ProtNLM"/>
    </source>
</evidence>
<dbReference type="EMBL" id="QAIC01000024">
    <property type="protein sequence ID" value="MDN4572026.1"/>
    <property type="molecule type" value="Genomic_DNA"/>
</dbReference>
<accession>A0AAW7MGZ8</accession>
<evidence type="ECO:0000313" key="3">
    <source>
        <dbReference type="Proteomes" id="UP001172788"/>
    </source>
</evidence>
<name>A0AAW7MGZ8_9BURK</name>
<dbReference type="InterPro" id="IPR009987">
    <property type="entry name" value="IM_PilM"/>
</dbReference>
<reference evidence="1" key="1">
    <citation type="submission" date="2018-04" db="EMBL/GenBank/DDBJ databases">
        <authorList>
            <person name="Jy Z."/>
        </authorList>
    </citation>
    <scope>NUCLEOTIDE SEQUENCE</scope>
    <source>
        <strain evidence="2">AS13</strain>
        <strain evidence="1">LA18</strain>
    </source>
</reference>
<proteinExistence type="predicted"/>
<comment type="caution">
    <text evidence="1">The sequence shown here is derived from an EMBL/GenBank/DDBJ whole genome shotgun (WGS) entry which is preliminary data.</text>
</comment>
<organism evidence="1 4">
    <name type="scientific">Pandoraea cepalis</name>
    <dbReference type="NCBI Taxonomy" id="2508294"/>
    <lineage>
        <taxon>Bacteria</taxon>
        <taxon>Pseudomonadati</taxon>
        <taxon>Pseudomonadota</taxon>
        <taxon>Betaproteobacteria</taxon>
        <taxon>Burkholderiales</taxon>
        <taxon>Burkholderiaceae</taxon>
        <taxon>Pandoraea</taxon>
    </lineage>
</organism>
<dbReference type="EMBL" id="QAID01000021">
    <property type="protein sequence ID" value="MDN4576677.1"/>
    <property type="molecule type" value="Genomic_DNA"/>
</dbReference>
<dbReference type="InterPro" id="IPR041884">
    <property type="entry name" value="PilM_C-ter"/>
</dbReference>
<evidence type="ECO:0000313" key="2">
    <source>
        <dbReference type="EMBL" id="MDN4576677.1"/>
    </source>
</evidence>
<dbReference type="Proteomes" id="UP001172788">
    <property type="component" value="Unassembled WGS sequence"/>
</dbReference>
<dbReference type="Proteomes" id="UP001172791">
    <property type="component" value="Unassembled WGS sequence"/>
</dbReference>
<gene>
    <name evidence="1" type="ORF">DBA34_01910</name>
    <name evidence="2" type="ORF">DBB29_00825</name>
</gene>
<dbReference type="AlphaFoldDB" id="A0AAW7MGZ8"/>
<sequence length="198" mass="21102">MRTRLRRVRRSGATSWMRCVRWPTQCQCSISRPTRPLASWSSRTPVADMWGIAIAFGATVLFGSIMYELNQSETQTVQVANVDSLAANMLIYSNYVNMYASANAGTQGTISETALGLPSWFAKRPELTNVVSSGRGFVYAQATPSGLLGALSSKAGQSVMVGSRQGANLLSPDFGTVTAIALPGEIPNGAVVVTNATF</sequence>
<protein>
    <recommendedName>
        <fullName evidence="5">PilM protein</fullName>
    </recommendedName>
</protein>
<evidence type="ECO:0000313" key="1">
    <source>
        <dbReference type="EMBL" id="MDN4572026.1"/>
    </source>
</evidence>
<dbReference type="InterPro" id="IPR041883">
    <property type="entry name" value="PilM_N-ter"/>
</dbReference>
<keyword evidence="3" id="KW-1185">Reference proteome</keyword>
<evidence type="ECO:0000313" key="4">
    <source>
        <dbReference type="Proteomes" id="UP001172791"/>
    </source>
</evidence>